<reference evidence="2 3" key="1">
    <citation type="submission" date="2024-03" db="EMBL/GenBank/DDBJ databases">
        <authorList>
            <person name="Martinez-Hernandez J."/>
        </authorList>
    </citation>
    <scope>NUCLEOTIDE SEQUENCE [LARGE SCALE GENOMIC DNA]</scope>
</reference>
<keyword evidence="1" id="KW-0732">Signal</keyword>
<evidence type="ECO:0000256" key="1">
    <source>
        <dbReference type="SAM" id="SignalP"/>
    </source>
</evidence>
<dbReference type="EMBL" id="CAXHTB010000014">
    <property type="protein sequence ID" value="CAL0319801.1"/>
    <property type="molecule type" value="Genomic_DNA"/>
</dbReference>
<evidence type="ECO:0000313" key="2">
    <source>
        <dbReference type="EMBL" id="CAL0319801.1"/>
    </source>
</evidence>
<accession>A0AAV1XDG9</accession>
<comment type="caution">
    <text evidence="2">The sequence shown here is derived from an EMBL/GenBank/DDBJ whole genome shotgun (WGS) entry which is preliminary data.</text>
</comment>
<sequence length="78" mass="8904">MLMSMFSFLAEVVVSPPFVFLPLVKGLLRPSRDRGLVIVYFDGKWTNVKDVVFSLIVPNKMVRWGANRVAMKYKGNLL</sequence>
<feature type="chain" id="PRO_5043326388" evidence="1">
    <location>
        <begin position="16"/>
        <end position="78"/>
    </location>
</feature>
<dbReference type="AlphaFoldDB" id="A0AAV1XDG9"/>
<name>A0AAV1XDG9_LUPLU</name>
<gene>
    <name evidence="2" type="ORF">LLUT_LOCUS20861</name>
</gene>
<evidence type="ECO:0000313" key="3">
    <source>
        <dbReference type="Proteomes" id="UP001497480"/>
    </source>
</evidence>
<organism evidence="2 3">
    <name type="scientific">Lupinus luteus</name>
    <name type="common">European yellow lupine</name>
    <dbReference type="NCBI Taxonomy" id="3873"/>
    <lineage>
        <taxon>Eukaryota</taxon>
        <taxon>Viridiplantae</taxon>
        <taxon>Streptophyta</taxon>
        <taxon>Embryophyta</taxon>
        <taxon>Tracheophyta</taxon>
        <taxon>Spermatophyta</taxon>
        <taxon>Magnoliopsida</taxon>
        <taxon>eudicotyledons</taxon>
        <taxon>Gunneridae</taxon>
        <taxon>Pentapetalae</taxon>
        <taxon>rosids</taxon>
        <taxon>fabids</taxon>
        <taxon>Fabales</taxon>
        <taxon>Fabaceae</taxon>
        <taxon>Papilionoideae</taxon>
        <taxon>50 kb inversion clade</taxon>
        <taxon>genistoids sensu lato</taxon>
        <taxon>core genistoids</taxon>
        <taxon>Genisteae</taxon>
        <taxon>Lupinus</taxon>
    </lineage>
</organism>
<dbReference type="Proteomes" id="UP001497480">
    <property type="component" value="Unassembled WGS sequence"/>
</dbReference>
<protein>
    <submittedName>
        <fullName evidence="2">Uncharacterized protein</fullName>
    </submittedName>
</protein>
<keyword evidence="3" id="KW-1185">Reference proteome</keyword>
<feature type="signal peptide" evidence="1">
    <location>
        <begin position="1"/>
        <end position="15"/>
    </location>
</feature>
<proteinExistence type="predicted"/>